<evidence type="ECO:0000256" key="3">
    <source>
        <dbReference type="SAM" id="SignalP"/>
    </source>
</evidence>
<comment type="caution">
    <text evidence="4">The sequence shown here is derived from an EMBL/GenBank/DDBJ whole genome shotgun (WGS) entry which is preliminary data.</text>
</comment>
<evidence type="ECO:0000256" key="2">
    <source>
        <dbReference type="SAM" id="MobiDB-lite"/>
    </source>
</evidence>
<dbReference type="PROSITE" id="PS51257">
    <property type="entry name" value="PROKAR_LIPOPROTEIN"/>
    <property type="match status" value="1"/>
</dbReference>
<dbReference type="Gene3D" id="3.40.190.10">
    <property type="entry name" value="Periplasmic binding protein-like II"/>
    <property type="match status" value="3"/>
</dbReference>
<feature type="chain" id="PRO_5046478251" evidence="3">
    <location>
        <begin position="22"/>
        <end position="565"/>
    </location>
</feature>
<dbReference type="PANTHER" id="PTHR43649">
    <property type="entry name" value="ARABINOSE-BINDING PROTEIN-RELATED"/>
    <property type="match status" value="1"/>
</dbReference>
<keyword evidence="1 3" id="KW-0732">Signal</keyword>
<reference evidence="5" key="1">
    <citation type="journal article" date="2019" name="Int. J. Syst. Evol. Microbiol.">
        <title>The Global Catalogue of Microorganisms (GCM) 10K type strain sequencing project: providing services to taxonomists for standard genome sequencing and annotation.</title>
        <authorList>
            <consortium name="The Broad Institute Genomics Platform"/>
            <consortium name="The Broad Institute Genome Sequencing Center for Infectious Disease"/>
            <person name="Wu L."/>
            <person name="Ma J."/>
        </authorList>
    </citation>
    <scope>NUCLEOTIDE SEQUENCE [LARGE SCALE GENOMIC DNA]</scope>
    <source>
        <strain evidence="5">CGMCC 1.18575</strain>
    </source>
</reference>
<name>A0ABW0HS63_9BACL</name>
<dbReference type="CDD" id="cd13580">
    <property type="entry name" value="PBP2_AlgQ_like_1"/>
    <property type="match status" value="1"/>
</dbReference>
<evidence type="ECO:0000313" key="5">
    <source>
        <dbReference type="Proteomes" id="UP001596113"/>
    </source>
</evidence>
<evidence type="ECO:0000313" key="4">
    <source>
        <dbReference type="EMBL" id="MFC5403388.1"/>
    </source>
</evidence>
<dbReference type="PANTHER" id="PTHR43649:SF33">
    <property type="entry name" value="POLYGALACTURONAN_RHAMNOGALACTURONAN-BINDING PROTEIN YTCQ"/>
    <property type="match status" value="1"/>
</dbReference>
<protein>
    <submittedName>
        <fullName evidence="4">Extracellular solute-binding protein</fullName>
    </submittedName>
</protein>
<keyword evidence="5" id="KW-1185">Reference proteome</keyword>
<dbReference type="RefSeq" id="WP_378132692.1">
    <property type="nucleotide sequence ID" value="NZ_JBHSMI010000023.1"/>
</dbReference>
<sequence length="565" mass="62357">MKRNLLLLMCFVFVGSILLTACSKSNNSASPGASSSAASSAPSSASSEPSGEATPDPSAKYDPPITVTTVRAITADMKLPEGQTYEDNVWTRTLRDEYGIDTKVLWAVDSGQYDSKLNMSIASGELPDLMKVSPAQFKQLLESDSLADLTEVYEKYASEEMKKQHAIGDGIALKSGMVGDKLYALPDAASAIGGAPSTLIWIRTDWLKKLGLQEPKSLEDVFAIARAFTKNDPDGNHKADTTGIVFEKDFLGSALGNRGLFNSFDAFPKSWIADKTGNLVYGSIQPEVKTALQALQNLYKEGLIDKEFIVKDAGKVIETLVANKAGIAIGPHYFGQFIHQTKVKHPEVEWKPFPLMRLDGSQAKVSLNSPTLGQYVVRKGYSHPEVIVKMMNMAFDITVGDRATKENYDKYMYDPKDGTIQIWKFAPVFSNDSTDVLFQQIIDATDANDPSLATDATAKLVIENAKKARDGENSLYGWTLYSDAWKIYFDLMKKGLYVNNGFYGVPTPTMTDKQATLDQLELETFSKIIMNAAPIDDFDKFVENWKKLGGDQITKEVNEWKQTMK</sequence>
<dbReference type="Proteomes" id="UP001596113">
    <property type="component" value="Unassembled WGS sequence"/>
</dbReference>
<gene>
    <name evidence="4" type="ORF">ACFPOF_11665</name>
</gene>
<feature type="region of interest" description="Disordered" evidence="2">
    <location>
        <begin position="29"/>
        <end position="64"/>
    </location>
</feature>
<dbReference type="EMBL" id="JBHSMI010000023">
    <property type="protein sequence ID" value="MFC5403388.1"/>
    <property type="molecule type" value="Genomic_DNA"/>
</dbReference>
<evidence type="ECO:0000256" key="1">
    <source>
        <dbReference type="ARBA" id="ARBA00022729"/>
    </source>
</evidence>
<dbReference type="SUPFAM" id="SSF53850">
    <property type="entry name" value="Periplasmic binding protein-like II"/>
    <property type="match status" value="1"/>
</dbReference>
<feature type="compositionally biased region" description="Low complexity" evidence="2">
    <location>
        <begin position="29"/>
        <end position="53"/>
    </location>
</feature>
<proteinExistence type="predicted"/>
<dbReference type="InterPro" id="IPR050490">
    <property type="entry name" value="Bact_solute-bd_prot1"/>
</dbReference>
<organism evidence="4 5">
    <name type="scientific">Cohnella soli</name>
    <dbReference type="NCBI Taxonomy" id="425005"/>
    <lineage>
        <taxon>Bacteria</taxon>
        <taxon>Bacillati</taxon>
        <taxon>Bacillota</taxon>
        <taxon>Bacilli</taxon>
        <taxon>Bacillales</taxon>
        <taxon>Paenibacillaceae</taxon>
        <taxon>Cohnella</taxon>
    </lineage>
</organism>
<feature type="signal peptide" evidence="3">
    <location>
        <begin position="1"/>
        <end position="21"/>
    </location>
</feature>
<accession>A0ABW0HS63</accession>